<dbReference type="Proteomes" id="UP001595833">
    <property type="component" value="Unassembled WGS sequence"/>
</dbReference>
<proteinExistence type="predicted"/>
<dbReference type="InterPro" id="IPR002575">
    <property type="entry name" value="Aminoglycoside_PTrfase"/>
</dbReference>
<accession>A0ABV9XTF4</accession>
<evidence type="ECO:0000313" key="2">
    <source>
        <dbReference type="EMBL" id="MFC5052747.1"/>
    </source>
</evidence>
<dbReference type="RefSeq" id="WP_344035260.1">
    <property type="nucleotide sequence ID" value="NZ_BAAAKE010000002.1"/>
</dbReference>
<sequence>MAVGPVLRWAERAVAPGAGVVDVRDLRVGGPWLVRFENPASAAVLRVAEVGDRGGCERLATEAAALDLAGRHGLPTPRLIAADLDGEASGRVAVLSTALPGSSRVPVHPSADRMRALGRAAAALHAVEAEPRPGLPLRRWPMDGAGAGFTAARDGGSPLLAEARERVGAAPAPVGRTVLVHADLWQGNTLWVGDSFAGFVDWEYGGVGAAGVDLGNLRCDASLLAGPAAAGQVLDGWEEVAGPADDLAHWDVAAALSTPVDVARWLPAIHGQGRADLTAEVVAGRRDAFLRGALDRLT</sequence>
<dbReference type="Gene3D" id="3.90.1200.10">
    <property type="match status" value="1"/>
</dbReference>
<dbReference type="SUPFAM" id="SSF56112">
    <property type="entry name" value="Protein kinase-like (PK-like)"/>
    <property type="match status" value="1"/>
</dbReference>
<dbReference type="InterPro" id="IPR011009">
    <property type="entry name" value="Kinase-like_dom_sf"/>
</dbReference>
<dbReference type="EMBL" id="JBHSJB010000003">
    <property type="protein sequence ID" value="MFC5052747.1"/>
    <property type="molecule type" value="Genomic_DNA"/>
</dbReference>
<evidence type="ECO:0000313" key="3">
    <source>
        <dbReference type="Proteomes" id="UP001595833"/>
    </source>
</evidence>
<reference evidence="3" key="1">
    <citation type="journal article" date="2019" name="Int. J. Syst. Evol. Microbiol.">
        <title>The Global Catalogue of Microorganisms (GCM) 10K type strain sequencing project: providing services to taxonomists for standard genome sequencing and annotation.</title>
        <authorList>
            <consortium name="The Broad Institute Genomics Platform"/>
            <consortium name="The Broad Institute Genome Sequencing Center for Infectious Disease"/>
            <person name="Wu L."/>
            <person name="Ma J."/>
        </authorList>
    </citation>
    <scope>NUCLEOTIDE SEQUENCE [LARGE SCALE GENOMIC DNA]</scope>
    <source>
        <strain evidence="3">KCTC 12848</strain>
    </source>
</reference>
<protein>
    <submittedName>
        <fullName evidence="2">Phosphotransferase family protein</fullName>
    </submittedName>
</protein>
<keyword evidence="3" id="KW-1185">Reference proteome</keyword>
<evidence type="ECO:0000259" key="1">
    <source>
        <dbReference type="Pfam" id="PF01636"/>
    </source>
</evidence>
<name>A0ABV9XTF4_9PSEU</name>
<gene>
    <name evidence="2" type="ORF">ACFPFM_03140</name>
</gene>
<feature type="domain" description="Aminoglycoside phosphotransferase" evidence="1">
    <location>
        <begin position="41"/>
        <end position="241"/>
    </location>
</feature>
<dbReference type="Pfam" id="PF01636">
    <property type="entry name" value="APH"/>
    <property type="match status" value="1"/>
</dbReference>
<organism evidence="2 3">
    <name type="scientific">Saccharothrix xinjiangensis</name>
    <dbReference type="NCBI Taxonomy" id="204798"/>
    <lineage>
        <taxon>Bacteria</taxon>
        <taxon>Bacillati</taxon>
        <taxon>Actinomycetota</taxon>
        <taxon>Actinomycetes</taxon>
        <taxon>Pseudonocardiales</taxon>
        <taxon>Pseudonocardiaceae</taxon>
        <taxon>Saccharothrix</taxon>
    </lineage>
</organism>
<comment type="caution">
    <text evidence="2">The sequence shown here is derived from an EMBL/GenBank/DDBJ whole genome shotgun (WGS) entry which is preliminary data.</text>
</comment>